<dbReference type="SUPFAM" id="SSF53474">
    <property type="entry name" value="alpha/beta-Hydrolases"/>
    <property type="match status" value="1"/>
</dbReference>
<dbReference type="PANTHER" id="PTHR43037:SF1">
    <property type="entry name" value="BLL1128 PROTEIN"/>
    <property type="match status" value="1"/>
</dbReference>
<dbReference type="PANTHER" id="PTHR43037">
    <property type="entry name" value="UNNAMED PRODUCT-RELATED"/>
    <property type="match status" value="1"/>
</dbReference>
<evidence type="ECO:0000256" key="1">
    <source>
        <dbReference type="ARBA" id="ARBA00022729"/>
    </source>
</evidence>
<dbReference type="PROSITE" id="PS51257">
    <property type="entry name" value="PROKAR_LIPOPROTEIN"/>
    <property type="match status" value="1"/>
</dbReference>
<organism evidence="4 5">
    <name type="scientific">Chryseolinea lacunae</name>
    <dbReference type="NCBI Taxonomy" id="2801331"/>
    <lineage>
        <taxon>Bacteria</taxon>
        <taxon>Pseudomonadati</taxon>
        <taxon>Bacteroidota</taxon>
        <taxon>Cytophagia</taxon>
        <taxon>Cytophagales</taxon>
        <taxon>Fulvivirgaceae</taxon>
        <taxon>Chryseolinea</taxon>
    </lineage>
</organism>
<dbReference type="RefSeq" id="WP_202006651.1">
    <property type="nucleotide sequence ID" value="NZ_JAERRB010000001.1"/>
</dbReference>
<dbReference type="GO" id="GO:0016787">
    <property type="term" value="F:hydrolase activity"/>
    <property type="evidence" value="ECO:0007669"/>
    <property type="project" value="UniProtKB-KW"/>
</dbReference>
<dbReference type="InterPro" id="IPR050955">
    <property type="entry name" value="Plant_Biomass_Hydrol_Est"/>
</dbReference>
<name>A0ABS1KJP1_9BACT</name>
<feature type="compositionally biased region" description="Low complexity" evidence="2">
    <location>
        <begin position="27"/>
        <end position="47"/>
    </location>
</feature>
<keyword evidence="1" id="KW-0732">Signal</keyword>
<feature type="region of interest" description="Disordered" evidence="2">
    <location>
        <begin position="22"/>
        <end position="56"/>
    </location>
</feature>
<dbReference type="Pfam" id="PF01738">
    <property type="entry name" value="DLH"/>
    <property type="match status" value="1"/>
</dbReference>
<evidence type="ECO:0000313" key="4">
    <source>
        <dbReference type="EMBL" id="MBL0739676.1"/>
    </source>
</evidence>
<dbReference type="Gene3D" id="3.40.50.1820">
    <property type="entry name" value="alpha/beta hydrolase"/>
    <property type="match status" value="1"/>
</dbReference>
<proteinExistence type="predicted"/>
<dbReference type="InterPro" id="IPR029058">
    <property type="entry name" value="AB_hydrolase_fold"/>
</dbReference>
<evidence type="ECO:0000259" key="3">
    <source>
        <dbReference type="Pfam" id="PF01738"/>
    </source>
</evidence>
<comment type="caution">
    <text evidence="4">The sequence shown here is derived from an EMBL/GenBank/DDBJ whole genome shotgun (WGS) entry which is preliminary data.</text>
</comment>
<reference evidence="4 5" key="1">
    <citation type="submission" date="2021-01" db="EMBL/GenBank/DDBJ databases">
        <title>Chryseolinea sp. Jin1 Genome sequencing and assembly.</title>
        <authorList>
            <person name="Kim I."/>
        </authorList>
    </citation>
    <scope>NUCLEOTIDE SEQUENCE [LARGE SCALE GENOMIC DNA]</scope>
    <source>
        <strain evidence="4 5">Jin1</strain>
    </source>
</reference>
<dbReference type="InterPro" id="IPR002925">
    <property type="entry name" value="Dienelactn_hydro"/>
</dbReference>
<keyword evidence="5" id="KW-1185">Reference proteome</keyword>
<feature type="domain" description="Dienelactone hydrolase" evidence="3">
    <location>
        <begin position="149"/>
        <end position="254"/>
    </location>
</feature>
<sequence>MKTQIFGVLLVGLAMLGCSKDPLQQITPPDTNTPPDDTTATHPTTPDKGTHTPIPLGTNAAPYGYYVYTPENYASDTTTGKEFPVLIFLHASGENGNSQTSPSELDKILVSGPPLMIKSNTWSPPHPMVVVSPQCHEGWWDRDNLRIFIRFISETYSVDTTRIYLTGVSMGGNAAMDQLNSFEDNQIAAAVPIAGGGVMNDLFTQRISEVPVWMFHGQEDKTVLPDYSMALVLAVNDLDPPVHAKLTLYSGIGHDCGDMTYNGTGMGKENPSFDRFDMDIFTWMFKYTKPPTGH</sequence>
<gene>
    <name evidence="4" type="ORF">JI741_00540</name>
</gene>
<dbReference type="EMBL" id="JAERRB010000001">
    <property type="protein sequence ID" value="MBL0739676.1"/>
    <property type="molecule type" value="Genomic_DNA"/>
</dbReference>
<evidence type="ECO:0000313" key="5">
    <source>
        <dbReference type="Proteomes" id="UP000613030"/>
    </source>
</evidence>
<accession>A0ABS1KJP1</accession>
<protein>
    <submittedName>
        <fullName evidence="4">Dienelactone hydrolase family protein</fullName>
    </submittedName>
</protein>
<evidence type="ECO:0000256" key="2">
    <source>
        <dbReference type="SAM" id="MobiDB-lite"/>
    </source>
</evidence>
<dbReference type="Proteomes" id="UP000613030">
    <property type="component" value="Unassembled WGS sequence"/>
</dbReference>
<keyword evidence="4" id="KW-0378">Hydrolase</keyword>